<dbReference type="OrthoDB" id="964423at2"/>
<evidence type="ECO:0000313" key="1">
    <source>
        <dbReference type="EMBL" id="TKK71895.1"/>
    </source>
</evidence>
<dbReference type="EMBL" id="SZQL01000001">
    <property type="protein sequence ID" value="TKK71895.1"/>
    <property type="molecule type" value="Genomic_DNA"/>
</dbReference>
<proteinExistence type="predicted"/>
<reference evidence="1 2" key="1">
    <citation type="submission" date="2019-05" db="EMBL/GenBank/DDBJ databases">
        <title>Panacibacter sp. strain 17mud1-8 Genome sequencing and assembly.</title>
        <authorList>
            <person name="Chhetri G."/>
        </authorList>
    </citation>
    <scope>NUCLEOTIDE SEQUENCE [LARGE SCALE GENOMIC DNA]</scope>
    <source>
        <strain evidence="1 2">17mud1-8</strain>
    </source>
</reference>
<name>A0A4U3L943_9BACT</name>
<sequence>MKQTTKFYMGIDVSKLYFDLSLMTVINHQKQPVITKRFDNTATGIKALHKWLKEKGVCFDEHSLLVIENTEIH</sequence>
<accession>A0A4U3L943</accession>
<gene>
    <name evidence="1" type="ORF">FC093_02440</name>
</gene>
<protein>
    <submittedName>
        <fullName evidence="1">IS110 family transposase</fullName>
    </submittedName>
</protein>
<organism evidence="1 2">
    <name type="scientific">Ilyomonas limi</name>
    <dbReference type="NCBI Taxonomy" id="2575867"/>
    <lineage>
        <taxon>Bacteria</taxon>
        <taxon>Pseudomonadati</taxon>
        <taxon>Bacteroidota</taxon>
        <taxon>Chitinophagia</taxon>
        <taxon>Chitinophagales</taxon>
        <taxon>Chitinophagaceae</taxon>
        <taxon>Ilyomonas</taxon>
    </lineage>
</organism>
<dbReference type="AlphaFoldDB" id="A0A4U3L943"/>
<dbReference type="Proteomes" id="UP000305848">
    <property type="component" value="Unassembled WGS sequence"/>
</dbReference>
<comment type="caution">
    <text evidence="1">The sequence shown here is derived from an EMBL/GenBank/DDBJ whole genome shotgun (WGS) entry which is preliminary data.</text>
</comment>
<evidence type="ECO:0000313" key="2">
    <source>
        <dbReference type="Proteomes" id="UP000305848"/>
    </source>
</evidence>
<dbReference type="RefSeq" id="WP_137260135.1">
    <property type="nucleotide sequence ID" value="NZ_SZQL01000001.1"/>
</dbReference>
<keyword evidence="2" id="KW-1185">Reference proteome</keyword>